<proteinExistence type="inferred from homology"/>
<dbReference type="OrthoDB" id="1119199at2"/>
<evidence type="ECO:0000313" key="5">
    <source>
        <dbReference type="Proteomes" id="UP000198510"/>
    </source>
</evidence>
<dbReference type="RefSeq" id="WP_089681477.1">
    <property type="nucleotide sequence ID" value="NZ_FNFO01000003.1"/>
</dbReference>
<dbReference type="AlphaFoldDB" id="A0A1G9EI43"/>
<evidence type="ECO:0000259" key="3">
    <source>
        <dbReference type="PROSITE" id="PS52035"/>
    </source>
</evidence>
<feature type="active site" description="Proton donor/acceptor" evidence="1">
    <location>
        <position position="212"/>
    </location>
</feature>
<keyword evidence="5" id="KW-1185">Reference proteome</keyword>
<evidence type="ECO:0000256" key="2">
    <source>
        <dbReference type="SAM" id="MobiDB-lite"/>
    </source>
</evidence>
<dbReference type="Pfam" id="PF00246">
    <property type="entry name" value="Peptidase_M14"/>
    <property type="match status" value="1"/>
</dbReference>
<dbReference type="NCBIfam" id="NF007897">
    <property type="entry name" value="PRK10602.1"/>
    <property type="match status" value="1"/>
</dbReference>
<dbReference type="Gene3D" id="3.40.630.10">
    <property type="entry name" value="Zn peptidases"/>
    <property type="match status" value="1"/>
</dbReference>
<dbReference type="GO" id="GO:0004181">
    <property type="term" value="F:metallocarboxypeptidase activity"/>
    <property type="evidence" value="ECO:0007669"/>
    <property type="project" value="InterPro"/>
</dbReference>
<dbReference type="GO" id="GO:0008270">
    <property type="term" value="F:zinc ion binding"/>
    <property type="evidence" value="ECO:0007669"/>
    <property type="project" value="InterPro"/>
</dbReference>
<comment type="similarity">
    <text evidence="1">Belongs to the peptidase M14 family.</text>
</comment>
<dbReference type="SUPFAM" id="SSF53187">
    <property type="entry name" value="Zn-dependent exopeptidases"/>
    <property type="match status" value="1"/>
</dbReference>
<accession>A0A1G9EI43</accession>
<dbReference type="Proteomes" id="UP000198510">
    <property type="component" value="Unassembled WGS sequence"/>
</dbReference>
<sequence length="237" mass="25638">MDSTQPLRPQSERGTFDLIPETYGRSVAGTALEVFLPPQKPIQYLLLAAHHGDEPETTVLLSTALRSILPAQLASAVVLAVNPDALARGTRGNLNGVDLNRNFPTKDWSPAPVHHRWHQDSDPRAVALSPGSAPLSEPENQALVALVKRLQPKMIVTFHAPLACVDDPADTPLGRLLSDMTGLPHVADVGYATPGSFGTWAQEQGQPLITFELGHESIRDQRTRLEPAVLALLRGEI</sequence>
<dbReference type="EMBL" id="FNFO01000003">
    <property type="protein sequence ID" value="SDK75809.1"/>
    <property type="molecule type" value="Genomic_DNA"/>
</dbReference>
<evidence type="ECO:0000313" key="4">
    <source>
        <dbReference type="EMBL" id="SDK75809.1"/>
    </source>
</evidence>
<dbReference type="CDD" id="cd06904">
    <property type="entry name" value="M14_MpaA-like"/>
    <property type="match status" value="1"/>
</dbReference>
<feature type="domain" description="Peptidase M14" evidence="3">
    <location>
        <begin position="1"/>
        <end position="236"/>
    </location>
</feature>
<gene>
    <name evidence="4" type="ORF">SAMN05421823_103482</name>
</gene>
<dbReference type="GO" id="GO:0006508">
    <property type="term" value="P:proteolysis"/>
    <property type="evidence" value="ECO:0007669"/>
    <property type="project" value="InterPro"/>
</dbReference>
<feature type="region of interest" description="Disordered" evidence="2">
    <location>
        <begin position="110"/>
        <end position="134"/>
    </location>
</feature>
<organism evidence="4 5">
    <name type="scientific">Catalinimonas alkaloidigena</name>
    <dbReference type="NCBI Taxonomy" id="1075417"/>
    <lineage>
        <taxon>Bacteria</taxon>
        <taxon>Pseudomonadati</taxon>
        <taxon>Bacteroidota</taxon>
        <taxon>Cytophagia</taxon>
        <taxon>Cytophagales</taxon>
        <taxon>Catalimonadaceae</taxon>
        <taxon>Catalinimonas</taxon>
    </lineage>
</organism>
<dbReference type="InterPro" id="IPR000834">
    <property type="entry name" value="Peptidase_M14"/>
</dbReference>
<name>A0A1G9EI43_9BACT</name>
<protein>
    <submittedName>
        <fullName evidence="4">Protein MpaA</fullName>
    </submittedName>
</protein>
<dbReference type="PROSITE" id="PS52035">
    <property type="entry name" value="PEPTIDASE_M14"/>
    <property type="match status" value="1"/>
</dbReference>
<reference evidence="4 5" key="1">
    <citation type="submission" date="2016-10" db="EMBL/GenBank/DDBJ databases">
        <authorList>
            <person name="de Groot N.N."/>
        </authorList>
    </citation>
    <scope>NUCLEOTIDE SEQUENCE [LARGE SCALE GENOMIC DNA]</scope>
    <source>
        <strain evidence="4 5">DSM 25186</strain>
    </source>
</reference>
<evidence type="ECO:0000256" key="1">
    <source>
        <dbReference type="PROSITE-ProRule" id="PRU01379"/>
    </source>
</evidence>